<sequence length="126" mass="14312">MNVTKKRLVRLVGNTGFYAEVDVVKLRRIAKNLLSYIQTNIDPNNDEYGILKWVVPMCKAVLDGSIQLPVPYVDLPLSYPMREGLLPLDFQEIFSEFRVTASGMALTMSEKIVIDGVPHMYADFEE</sequence>
<evidence type="ECO:0000313" key="2">
    <source>
        <dbReference type="Proteomes" id="UP000785613"/>
    </source>
</evidence>
<reference evidence="1 2" key="1">
    <citation type="submission" date="2019-09" db="EMBL/GenBank/DDBJ databases">
        <title>Taxonomy of Antarctic Massilia spp.: description of Massilia rubra sp. nov., Massilia aquatica sp. nov., Massilia mucilaginosa sp. nov., Massilia frigida sp. nov. isolated from streams, lakes and regoliths.</title>
        <authorList>
            <person name="Holochova P."/>
            <person name="Sedlacek I."/>
            <person name="Kralova S."/>
            <person name="Maslanova I."/>
            <person name="Busse H.-J."/>
            <person name="Stankova E."/>
            <person name="Vrbovska V."/>
            <person name="Kovarovic V."/>
            <person name="Bartak M."/>
            <person name="Svec P."/>
            <person name="Pantucek R."/>
        </authorList>
    </citation>
    <scope>NUCLEOTIDE SEQUENCE [LARGE SCALE GENOMIC DNA]</scope>
    <source>
        <strain evidence="1 2">CCM 8692</strain>
    </source>
</reference>
<organism evidence="1 2">
    <name type="scientific">Massilia rubra</name>
    <dbReference type="NCBI Taxonomy" id="2607910"/>
    <lineage>
        <taxon>Bacteria</taxon>
        <taxon>Pseudomonadati</taxon>
        <taxon>Pseudomonadota</taxon>
        <taxon>Betaproteobacteria</taxon>
        <taxon>Burkholderiales</taxon>
        <taxon>Oxalobacteraceae</taxon>
        <taxon>Telluria group</taxon>
        <taxon>Massilia</taxon>
    </lineage>
</organism>
<dbReference type="Proteomes" id="UP000785613">
    <property type="component" value="Unassembled WGS sequence"/>
</dbReference>
<accession>A0ABX0LUS5</accession>
<evidence type="ECO:0000313" key="1">
    <source>
        <dbReference type="EMBL" id="NHZ36090.1"/>
    </source>
</evidence>
<gene>
    <name evidence="1" type="ORF">F0185_21205</name>
</gene>
<proteinExistence type="predicted"/>
<dbReference type="RefSeq" id="WP_167227848.1">
    <property type="nucleotide sequence ID" value="NZ_VUYU01000015.1"/>
</dbReference>
<keyword evidence="2" id="KW-1185">Reference proteome</keyword>
<dbReference type="EMBL" id="VUYU01000015">
    <property type="protein sequence ID" value="NHZ36090.1"/>
    <property type="molecule type" value="Genomic_DNA"/>
</dbReference>
<protein>
    <submittedName>
        <fullName evidence="1">Uncharacterized protein</fullName>
    </submittedName>
</protein>
<name>A0ABX0LUS5_9BURK</name>
<comment type="caution">
    <text evidence="1">The sequence shown here is derived from an EMBL/GenBank/DDBJ whole genome shotgun (WGS) entry which is preliminary data.</text>
</comment>